<dbReference type="InterPro" id="IPR011051">
    <property type="entry name" value="RmlC_Cupin_sf"/>
</dbReference>
<dbReference type="InterPro" id="IPR014710">
    <property type="entry name" value="RmlC-like_jellyroll"/>
</dbReference>
<dbReference type="OrthoDB" id="9791637at2"/>
<evidence type="ECO:0008006" key="3">
    <source>
        <dbReference type="Google" id="ProtNLM"/>
    </source>
</evidence>
<dbReference type="SUPFAM" id="SSF51182">
    <property type="entry name" value="RmlC-like cupins"/>
    <property type="match status" value="1"/>
</dbReference>
<dbReference type="AlphaFoldDB" id="A0A5N0V406"/>
<evidence type="ECO:0000313" key="2">
    <source>
        <dbReference type="Proteomes" id="UP000319769"/>
    </source>
</evidence>
<proteinExistence type="predicted"/>
<accession>A0A5N0V406</accession>
<dbReference type="Proteomes" id="UP000319769">
    <property type="component" value="Unassembled WGS sequence"/>
</dbReference>
<protein>
    <recommendedName>
        <fullName evidence="3">Cupin domain-containing protein</fullName>
    </recommendedName>
</protein>
<comment type="caution">
    <text evidence="1">The sequence shown here is derived from an EMBL/GenBank/DDBJ whole genome shotgun (WGS) entry which is preliminary data.</text>
</comment>
<name>A0A5N0V406_9PSEU</name>
<dbReference type="Gene3D" id="2.60.120.10">
    <property type="entry name" value="Jelly Rolls"/>
    <property type="match status" value="1"/>
</dbReference>
<organism evidence="1 2">
    <name type="scientific">Amycolatopsis acidicola</name>
    <dbReference type="NCBI Taxonomy" id="2596893"/>
    <lineage>
        <taxon>Bacteria</taxon>
        <taxon>Bacillati</taxon>
        <taxon>Actinomycetota</taxon>
        <taxon>Actinomycetes</taxon>
        <taxon>Pseudonocardiales</taxon>
        <taxon>Pseudonocardiaceae</taxon>
        <taxon>Amycolatopsis</taxon>
    </lineage>
</organism>
<reference evidence="1" key="1">
    <citation type="submission" date="2019-09" db="EMBL/GenBank/DDBJ databases">
        <authorList>
            <person name="Teo W.F.A."/>
            <person name="Duangmal K."/>
        </authorList>
    </citation>
    <scope>NUCLEOTIDE SEQUENCE [LARGE SCALE GENOMIC DNA]</scope>
    <source>
        <strain evidence="1">K81G1</strain>
    </source>
</reference>
<sequence>MRSKINPPPEKRDLDLGFETGFGIEFAVSGKTTGSKKIVMGYTLMPPGARNQAHVHNNVEVIWHLLSGHNTHLSGSEETNDFKSTDCDPGTFGYVGKGEIHVGINRSDTEPGEVIFCYAGTNEKEGAGTVWVDPPSVVVEHLAARGLTLDELDLETRT</sequence>
<evidence type="ECO:0000313" key="1">
    <source>
        <dbReference type="EMBL" id="KAA9160705.1"/>
    </source>
</evidence>
<dbReference type="EMBL" id="VMNW02000020">
    <property type="protein sequence ID" value="KAA9160705.1"/>
    <property type="molecule type" value="Genomic_DNA"/>
</dbReference>
<dbReference type="RefSeq" id="WP_144748057.1">
    <property type="nucleotide sequence ID" value="NZ_VMNW02000020.1"/>
</dbReference>
<gene>
    <name evidence="1" type="ORF">FPZ12_016280</name>
</gene>
<keyword evidence="2" id="KW-1185">Reference proteome</keyword>